<dbReference type="Proteomes" id="UP000054217">
    <property type="component" value="Unassembled WGS sequence"/>
</dbReference>
<proteinExistence type="predicted"/>
<keyword evidence="3" id="KW-1185">Reference proteome</keyword>
<reference evidence="2 3" key="1">
    <citation type="submission" date="2014-04" db="EMBL/GenBank/DDBJ databases">
        <authorList>
            <consortium name="DOE Joint Genome Institute"/>
            <person name="Kuo A."/>
            <person name="Kohler A."/>
            <person name="Costa M.D."/>
            <person name="Nagy L.G."/>
            <person name="Floudas D."/>
            <person name="Copeland A."/>
            <person name="Barry K.W."/>
            <person name="Cichocki N."/>
            <person name="Veneault-Fourrey C."/>
            <person name="LaButti K."/>
            <person name="Lindquist E.A."/>
            <person name="Lipzen A."/>
            <person name="Lundell T."/>
            <person name="Morin E."/>
            <person name="Murat C."/>
            <person name="Sun H."/>
            <person name="Tunlid A."/>
            <person name="Henrissat B."/>
            <person name="Grigoriev I.V."/>
            <person name="Hibbett D.S."/>
            <person name="Martin F."/>
            <person name="Nordberg H.P."/>
            <person name="Cantor M.N."/>
            <person name="Hua S.X."/>
        </authorList>
    </citation>
    <scope>NUCLEOTIDE SEQUENCE [LARGE SCALE GENOMIC DNA]</scope>
    <source>
        <strain evidence="2 3">Marx 270</strain>
    </source>
</reference>
<accession>A0A0C3KR99</accession>
<feature type="region of interest" description="Disordered" evidence="1">
    <location>
        <begin position="1"/>
        <end position="44"/>
    </location>
</feature>
<protein>
    <submittedName>
        <fullName evidence="2">Uncharacterized protein</fullName>
    </submittedName>
</protein>
<evidence type="ECO:0000313" key="2">
    <source>
        <dbReference type="EMBL" id="KIO12067.1"/>
    </source>
</evidence>
<reference evidence="3" key="2">
    <citation type="submission" date="2015-01" db="EMBL/GenBank/DDBJ databases">
        <title>Evolutionary Origins and Diversification of the Mycorrhizal Mutualists.</title>
        <authorList>
            <consortium name="DOE Joint Genome Institute"/>
            <consortium name="Mycorrhizal Genomics Consortium"/>
            <person name="Kohler A."/>
            <person name="Kuo A."/>
            <person name="Nagy L.G."/>
            <person name="Floudas D."/>
            <person name="Copeland A."/>
            <person name="Barry K.W."/>
            <person name="Cichocki N."/>
            <person name="Veneault-Fourrey C."/>
            <person name="LaButti K."/>
            <person name="Lindquist E.A."/>
            <person name="Lipzen A."/>
            <person name="Lundell T."/>
            <person name="Morin E."/>
            <person name="Murat C."/>
            <person name="Riley R."/>
            <person name="Ohm R."/>
            <person name="Sun H."/>
            <person name="Tunlid A."/>
            <person name="Henrissat B."/>
            <person name="Grigoriev I.V."/>
            <person name="Hibbett D.S."/>
            <person name="Martin F."/>
        </authorList>
    </citation>
    <scope>NUCLEOTIDE SEQUENCE [LARGE SCALE GENOMIC DNA]</scope>
    <source>
        <strain evidence="3">Marx 270</strain>
    </source>
</reference>
<dbReference type="HOGENOM" id="CLU_160158_0_0_1"/>
<evidence type="ECO:0000256" key="1">
    <source>
        <dbReference type="SAM" id="MobiDB-lite"/>
    </source>
</evidence>
<name>A0A0C3KR99_PISTI</name>
<sequence length="137" mass="15115">MASNGSDQMPSPEQPPADFKTEFHPHSNTPSLFQSQEEFGQHATAMMAPDPHPWCPFIEGGDYLFAEISLQAGLNTSQINGLLSLIPCIVQGKENATLQNDVDLQCAWDRAAMQVTLVCSFSSYTMSFHAFIHKLLL</sequence>
<dbReference type="AlphaFoldDB" id="A0A0C3KR99"/>
<dbReference type="EMBL" id="KN831948">
    <property type="protein sequence ID" value="KIO12067.1"/>
    <property type="molecule type" value="Genomic_DNA"/>
</dbReference>
<feature type="compositionally biased region" description="Polar residues" evidence="1">
    <location>
        <begin position="1"/>
        <end position="11"/>
    </location>
</feature>
<dbReference type="STRING" id="870435.A0A0C3KR99"/>
<dbReference type="OrthoDB" id="3239511at2759"/>
<gene>
    <name evidence="2" type="ORF">M404DRAFT_125704</name>
</gene>
<organism evidence="2 3">
    <name type="scientific">Pisolithus tinctorius Marx 270</name>
    <dbReference type="NCBI Taxonomy" id="870435"/>
    <lineage>
        <taxon>Eukaryota</taxon>
        <taxon>Fungi</taxon>
        <taxon>Dikarya</taxon>
        <taxon>Basidiomycota</taxon>
        <taxon>Agaricomycotina</taxon>
        <taxon>Agaricomycetes</taxon>
        <taxon>Agaricomycetidae</taxon>
        <taxon>Boletales</taxon>
        <taxon>Sclerodermatineae</taxon>
        <taxon>Pisolithaceae</taxon>
        <taxon>Pisolithus</taxon>
    </lineage>
</organism>
<evidence type="ECO:0000313" key="3">
    <source>
        <dbReference type="Proteomes" id="UP000054217"/>
    </source>
</evidence>
<feature type="compositionally biased region" description="Polar residues" evidence="1">
    <location>
        <begin position="26"/>
        <end position="38"/>
    </location>
</feature>
<dbReference type="InParanoid" id="A0A0C3KR99"/>